<evidence type="ECO:0000313" key="2">
    <source>
        <dbReference type="EMBL" id="MBO0905098.1"/>
    </source>
</evidence>
<name>A0ABS3J602_9HYPH</name>
<evidence type="ECO:0000256" key="1">
    <source>
        <dbReference type="ARBA" id="ARBA00009981"/>
    </source>
</evidence>
<dbReference type="InterPro" id="IPR036165">
    <property type="entry name" value="YefM-like_sf"/>
</dbReference>
<accession>A0ABS3J602</accession>
<dbReference type="EMBL" id="JAFMPY010000017">
    <property type="protein sequence ID" value="MBO0905098.1"/>
    <property type="molecule type" value="Genomic_DNA"/>
</dbReference>
<sequence>MSEVSLQDAEADLAKLVELAAHGEIVRITRDGLTVAAIVPPEAAEVARNAVASRKPGLVDLLMAFPGGDEELERNRSAPRDVDL</sequence>
<comment type="similarity">
    <text evidence="1">Belongs to the phD/YefM antitoxin family.</text>
</comment>
<keyword evidence="3" id="KW-1185">Reference proteome</keyword>
<comment type="caution">
    <text evidence="2">The sequence shown here is derived from an EMBL/GenBank/DDBJ whole genome shotgun (WGS) entry which is preliminary data.</text>
</comment>
<reference evidence="2 3" key="1">
    <citation type="submission" date="2021-03" db="EMBL/GenBank/DDBJ databases">
        <title>Whole genome sequence of Jiella sp. MQZ13P-4.</title>
        <authorList>
            <person name="Tuo L."/>
        </authorList>
    </citation>
    <scope>NUCLEOTIDE SEQUENCE [LARGE SCALE GENOMIC DNA]</scope>
    <source>
        <strain evidence="2 3">MQZ13P-4</strain>
    </source>
</reference>
<dbReference type="SUPFAM" id="SSF143120">
    <property type="entry name" value="YefM-like"/>
    <property type="match status" value="1"/>
</dbReference>
<protein>
    <submittedName>
        <fullName evidence="2">Type II toxin-antitoxin system prevent-host-death family antitoxin</fullName>
    </submittedName>
</protein>
<gene>
    <name evidence="2" type="ORF">J1C47_15745</name>
</gene>
<dbReference type="Proteomes" id="UP000664288">
    <property type="component" value="Unassembled WGS sequence"/>
</dbReference>
<evidence type="ECO:0000313" key="3">
    <source>
        <dbReference type="Proteomes" id="UP000664288"/>
    </source>
</evidence>
<dbReference type="NCBIfam" id="TIGR01552">
    <property type="entry name" value="phd_fam"/>
    <property type="match status" value="1"/>
</dbReference>
<dbReference type="Gene3D" id="3.40.1620.10">
    <property type="entry name" value="YefM-like domain"/>
    <property type="match status" value="1"/>
</dbReference>
<proteinExistence type="inferred from homology"/>
<organism evidence="2 3">
    <name type="scientific">Jiella sonneratiae</name>
    <dbReference type="NCBI Taxonomy" id="2816856"/>
    <lineage>
        <taxon>Bacteria</taxon>
        <taxon>Pseudomonadati</taxon>
        <taxon>Pseudomonadota</taxon>
        <taxon>Alphaproteobacteria</taxon>
        <taxon>Hyphomicrobiales</taxon>
        <taxon>Aurantimonadaceae</taxon>
        <taxon>Jiella</taxon>
    </lineage>
</organism>